<dbReference type="GeneID" id="1477243"/>
<dbReference type="RefSeq" id="WP_011019510.1">
    <property type="nucleotide sequence ID" value="NZ_DUJS01000001.1"/>
</dbReference>
<gene>
    <name evidence="1" type="ORF">HA336_00920</name>
</gene>
<dbReference type="EMBL" id="DUJS01000001">
    <property type="protein sequence ID" value="HII69778.1"/>
    <property type="molecule type" value="Genomic_DNA"/>
</dbReference>
<sequence length="170" mass="19521">MRTFQFHPVTTAVLRTPELDEGALFRLRDDRWVEVASGDLPGTFERFFRRLGEARSEWREGVLRVEGPPGAEVVLLVPDPEGFPVTEDSTFLEDGPLPEGAHVLLGERVRAFRTHVPWRVRLPFEVARESLVSVRWVEGSTYYEHSDWAAHDWDRAAVSHPARPRPELRV</sequence>
<dbReference type="Proteomes" id="UP000619545">
    <property type="component" value="Unassembled WGS sequence"/>
</dbReference>
<evidence type="ECO:0000313" key="1">
    <source>
        <dbReference type="EMBL" id="HII69778.1"/>
    </source>
</evidence>
<organism evidence="1 2">
    <name type="scientific">Methanopyrus kandleri</name>
    <dbReference type="NCBI Taxonomy" id="2320"/>
    <lineage>
        <taxon>Archaea</taxon>
        <taxon>Methanobacteriati</taxon>
        <taxon>Methanobacteriota</taxon>
        <taxon>Methanomada group</taxon>
        <taxon>Methanopyri</taxon>
        <taxon>Methanopyrales</taxon>
        <taxon>Methanopyraceae</taxon>
        <taxon>Methanopyrus</taxon>
    </lineage>
</organism>
<dbReference type="AlphaFoldDB" id="A0A832TGH1"/>
<proteinExistence type="predicted"/>
<comment type="caution">
    <text evidence="1">The sequence shown here is derived from an EMBL/GenBank/DDBJ whole genome shotgun (WGS) entry which is preliminary data.</text>
</comment>
<accession>A0A832TGH1</accession>
<name>A0A832TGH1_9EURY</name>
<protein>
    <submittedName>
        <fullName evidence="1">Uncharacterized protein</fullName>
    </submittedName>
</protein>
<evidence type="ECO:0000313" key="2">
    <source>
        <dbReference type="Proteomes" id="UP000619545"/>
    </source>
</evidence>
<reference evidence="1" key="1">
    <citation type="journal article" date="2020" name="bioRxiv">
        <title>A rank-normalized archaeal taxonomy based on genome phylogeny resolves widespread incomplete and uneven classifications.</title>
        <authorList>
            <person name="Rinke C."/>
            <person name="Chuvochina M."/>
            <person name="Mussig A.J."/>
            <person name="Chaumeil P.-A."/>
            <person name="Waite D.W."/>
            <person name="Whitman W.B."/>
            <person name="Parks D.H."/>
            <person name="Hugenholtz P."/>
        </authorList>
    </citation>
    <scope>NUCLEOTIDE SEQUENCE</scope>
    <source>
        <strain evidence="1">UBA8853</strain>
    </source>
</reference>